<organism evidence="2">
    <name type="scientific">Cucumis melo</name>
    <name type="common">Muskmelon</name>
    <dbReference type="NCBI Taxonomy" id="3656"/>
    <lineage>
        <taxon>Eukaryota</taxon>
        <taxon>Viridiplantae</taxon>
        <taxon>Streptophyta</taxon>
        <taxon>Embryophyta</taxon>
        <taxon>Tracheophyta</taxon>
        <taxon>Spermatophyta</taxon>
        <taxon>Magnoliopsida</taxon>
        <taxon>eudicotyledons</taxon>
        <taxon>Gunneridae</taxon>
        <taxon>Pentapetalae</taxon>
        <taxon>rosids</taxon>
        <taxon>fabids</taxon>
        <taxon>Cucurbitales</taxon>
        <taxon>Cucurbitaceae</taxon>
        <taxon>Benincaseae</taxon>
        <taxon>Cucumis</taxon>
    </lineage>
</organism>
<sequence>RIDIIEKVVKTLTSQQVEISIKRNEIEAYLTIPIHDDKTRNSDKQSQDSIYQSNAPINSLQDIEDETNIQHLDDKELSEEGKDDGQEQKKKMKEMNVMDVHLMKYIRLLKNFNEKEIMKMY</sequence>
<protein>
    <submittedName>
        <fullName evidence="2">Uncharacterized protein</fullName>
    </submittedName>
</protein>
<feature type="compositionally biased region" description="Polar residues" evidence="1">
    <location>
        <begin position="47"/>
        <end position="61"/>
    </location>
</feature>
<proteinExistence type="predicted"/>
<reference evidence="2" key="1">
    <citation type="submission" date="2023-03" db="UniProtKB">
        <authorList>
            <consortium name="EnsemblPlants"/>
        </authorList>
    </citation>
    <scope>IDENTIFICATION</scope>
</reference>
<evidence type="ECO:0000313" key="2">
    <source>
        <dbReference type="EnsemblPlants" id="MELO3C032247.2.1"/>
    </source>
</evidence>
<dbReference type="Gramene" id="MELO3C032247.2.1">
    <property type="protein sequence ID" value="MELO3C032247.2.1"/>
    <property type="gene ID" value="MELO3C032247.2"/>
</dbReference>
<feature type="compositionally biased region" description="Basic and acidic residues" evidence="1">
    <location>
        <begin position="34"/>
        <end position="46"/>
    </location>
</feature>
<name>A0A9I9EDI9_CUCME</name>
<accession>A0A9I9EDI9</accession>
<feature type="region of interest" description="Disordered" evidence="1">
    <location>
        <begin position="34"/>
        <end position="94"/>
    </location>
</feature>
<feature type="compositionally biased region" description="Basic and acidic residues" evidence="1">
    <location>
        <begin position="71"/>
        <end position="94"/>
    </location>
</feature>
<dbReference type="AlphaFoldDB" id="A0A9I9EDI9"/>
<dbReference type="EnsemblPlants" id="MELO3C032247.2.1">
    <property type="protein sequence ID" value="MELO3C032247.2.1"/>
    <property type="gene ID" value="MELO3C032247.2"/>
</dbReference>
<evidence type="ECO:0000256" key="1">
    <source>
        <dbReference type="SAM" id="MobiDB-lite"/>
    </source>
</evidence>